<reference evidence="2 3" key="1">
    <citation type="submission" date="2020-04" db="EMBL/GenBank/DDBJ databases">
        <title>Chitinophaga sp. G-6-1-13 sp. nov., isolated from soil.</title>
        <authorList>
            <person name="Dahal R.H."/>
            <person name="Chaudhary D.K."/>
        </authorList>
    </citation>
    <scope>NUCLEOTIDE SEQUENCE [LARGE SCALE GENOMIC DNA]</scope>
    <source>
        <strain evidence="2 3">G-6-1-13</strain>
    </source>
</reference>
<dbReference type="AlphaFoldDB" id="A0A848GNJ0"/>
<dbReference type="EMBL" id="JABBGC010000002">
    <property type="protein sequence ID" value="NML38949.1"/>
    <property type="molecule type" value="Genomic_DNA"/>
</dbReference>
<evidence type="ECO:0000313" key="2">
    <source>
        <dbReference type="EMBL" id="NML38949.1"/>
    </source>
</evidence>
<sequence length="59" mass="6808">MNNFSRLWLKPILIAVLTLSGLIAALVGDGIWDIYSWIALEIPVVLMIRYWCYPTKIKD</sequence>
<gene>
    <name evidence="2" type="ORF">HHL17_17215</name>
</gene>
<comment type="caution">
    <text evidence="2">The sequence shown here is derived from an EMBL/GenBank/DDBJ whole genome shotgun (WGS) entry which is preliminary data.</text>
</comment>
<dbReference type="RefSeq" id="WP_169226078.1">
    <property type="nucleotide sequence ID" value="NZ_JABBGC010000002.1"/>
</dbReference>
<keyword evidence="1" id="KW-1133">Transmembrane helix</keyword>
<feature type="transmembrane region" description="Helical" evidence="1">
    <location>
        <begin position="34"/>
        <end position="52"/>
    </location>
</feature>
<keyword evidence="3" id="KW-1185">Reference proteome</keyword>
<organism evidence="2 3">
    <name type="scientific">Chitinophaga fulva</name>
    <dbReference type="NCBI Taxonomy" id="2728842"/>
    <lineage>
        <taxon>Bacteria</taxon>
        <taxon>Pseudomonadati</taxon>
        <taxon>Bacteroidota</taxon>
        <taxon>Chitinophagia</taxon>
        <taxon>Chitinophagales</taxon>
        <taxon>Chitinophagaceae</taxon>
        <taxon>Chitinophaga</taxon>
    </lineage>
</organism>
<protein>
    <submittedName>
        <fullName evidence="2">Uncharacterized protein</fullName>
    </submittedName>
</protein>
<dbReference type="Proteomes" id="UP000583266">
    <property type="component" value="Unassembled WGS sequence"/>
</dbReference>
<proteinExistence type="predicted"/>
<name>A0A848GNJ0_9BACT</name>
<feature type="transmembrane region" description="Helical" evidence="1">
    <location>
        <begin position="7"/>
        <end position="28"/>
    </location>
</feature>
<keyword evidence="1" id="KW-0812">Transmembrane</keyword>
<accession>A0A848GNJ0</accession>
<evidence type="ECO:0000313" key="3">
    <source>
        <dbReference type="Proteomes" id="UP000583266"/>
    </source>
</evidence>
<evidence type="ECO:0000256" key="1">
    <source>
        <dbReference type="SAM" id="Phobius"/>
    </source>
</evidence>
<keyword evidence="1" id="KW-0472">Membrane</keyword>